<reference evidence="2" key="1">
    <citation type="submission" date="2023-03" db="EMBL/GenBank/DDBJ databases">
        <title>A Study on Prevalence and Characterization of Enterobacter cloacae strains in China.</title>
        <authorList>
            <person name="Zheng Z."/>
        </authorList>
    </citation>
    <scope>NUCLEOTIDE SEQUENCE</scope>
    <source>
        <strain evidence="2">EC77</strain>
    </source>
</reference>
<feature type="transmembrane region" description="Helical" evidence="1">
    <location>
        <begin position="53"/>
        <end position="78"/>
    </location>
</feature>
<evidence type="ECO:0000313" key="2">
    <source>
        <dbReference type="EMBL" id="MDF3639133.1"/>
    </source>
</evidence>
<feature type="transmembrane region" description="Helical" evidence="1">
    <location>
        <begin position="98"/>
        <end position="117"/>
    </location>
</feature>
<evidence type="ECO:0000256" key="1">
    <source>
        <dbReference type="SAM" id="Phobius"/>
    </source>
</evidence>
<keyword evidence="1" id="KW-0472">Membrane</keyword>
<evidence type="ECO:0008006" key="4">
    <source>
        <dbReference type="Google" id="ProtNLM"/>
    </source>
</evidence>
<feature type="transmembrane region" description="Helical" evidence="1">
    <location>
        <begin position="7"/>
        <end position="24"/>
    </location>
</feature>
<name>A0AAW6NRF7_ENTCL</name>
<organism evidence="2 3">
    <name type="scientific">Enterobacter cloacae</name>
    <dbReference type="NCBI Taxonomy" id="550"/>
    <lineage>
        <taxon>Bacteria</taxon>
        <taxon>Pseudomonadati</taxon>
        <taxon>Pseudomonadota</taxon>
        <taxon>Gammaproteobacteria</taxon>
        <taxon>Enterobacterales</taxon>
        <taxon>Enterobacteriaceae</taxon>
        <taxon>Enterobacter</taxon>
        <taxon>Enterobacter cloacae complex</taxon>
    </lineage>
</organism>
<protein>
    <recommendedName>
        <fullName evidence="4">DUF2569 domain-containing protein</fullName>
    </recommendedName>
</protein>
<feature type="transmembrane region" description="Helical" evidence="1">
    <location>
        <begin position="123"/>
        <end position="141"/>
    </location>
</feature>
<dbReference type="Proteomes" id="UP001215180">
    <property type="component" value="Unassembled WGS sequence"/>
</dbReference>
<sequence>MNLKNKLWYFWGCMDVLAVMLYFVNTIRQGRIPFISDIVAFSGLSSDVASGGYSVLVFLFFILDLALLLSLFASAWFFFKRKTYAIKFAIIQEVLRFISFRCSVTLFPLLVTVSGISNTWLNLGLFVLSECLKLYSMLYLMSNRKTERSLNDSR</sequence>
<keyword evidence="1" id="KW-0812">Transmembrane</keyword>
<gene>
    <name evidence="2" type="ORF">P3S46_18165</name>
</gene>
<dbReference type="EMBL" id="JARJGR010000850">
    <property type="protein sequence ID" value="MDF3639133.1"/>
    <property type="molecule type" value="Genomic_DNA"/>
</dbReference>
<evidence type="ECO:0000313" key="3">
    <source>
        <dbReference type="Proteomes" id="UP001215180"/>
    </source>
</evidence>
<dbReference type="RefSeq" id="WP_038419861.1">
    <property type="nucleotide sequence ID" value="NZ_CP009756.1"/>
</dbReference>
<comment type="caution">
    <text evidence="2">The sequence shown here is derived from an EMBL/GenBank/DDBJ whole genome shotgun (WGS) entry which is preliminary data.</text>
</comment>
<accession>A0AAW6NRF7</accession>
<keyword evidence="1" id="KW-1133">Transmembrane helix</keyword>
<proteinExistence type="predicted"/>
<dbReference type="AlphaFoldDB" id="A0AAW6NRF7"/>